<evidence type="ECO:0000256" key="12">
    <source>
        <dbReference type="SAM" id="MobiDB-lite"/>
    </source>
</evidence>
<keyword evidence="6 11" id="KW-0547">Nucleotide-binding</keyword>
<evidence type="ECO:0000256" key="6">
    <source>
        <dbReference type="ARBA" id="ARBA00022741"/>
    </source>
</evidence>
<dbReference type="InterPro" id="IPR008909">
    <property type="entry name" value="DALR_anticod-bd"/>
</dbReference>
<organism evidence="14 15">
    <name type="scientific">Halovulum marinum</name>
    <dbReference type="NCBI Taxonomy" id="2662447"/>
    <lineage>
        <taxon>Bacteria</taxon>
        <taxon>Pseudomonadati</taxon>
        <taxon>Pseudomonadota</taxon>
        <taxon>Alphaproteobacteria</taxon>
        <taxon>Rhodobacterales</taxon>
        <taxon>Paracoccaceae</taxon>
        <taxon>Halovulum</taxon>
    </lineage>
</organism>
<evidence type="ECO:0000256" key="4">
    <source>
        <dbReference type="ARBA" id="ARBA00022490"/>
    </source>
</evidence>
<evidence type="ECO:0000313" key="15">
    <source>
        <dbReference type="Proteomes" id="UP000474957"/>
    </source>
</evidence>
<dbReference type="GO" id="GO:0006426">
    <property type="term" value="P:glycyl-tRNA aminoacylation"/>
    <property type="evidence" value="ECO:0007669"/>
    <property type="project" value="UniProtKB-UniRule"/>
</dbReference>
<proteinExistence type="inferred from homology"/>
<protein>
    <recommendedName>
        <fullName evidence="11">Glycine--tRNA ligase beta subunit</fullName>
        <ecNumber evidence="11">6.1.1.14</ecNumber>
    </recommendedName>
    <alternativeName>
        <fullName evidence="11">Glycyl-tRNA synthetase beta subunit</fullName>
        <shortName evidence="11">GlyRS</shortName>
    </alternativeName>
</protein>
<keyword evidence="15" id="KW-1185">Reference proteome</keyword>
<keyword evidence="8 11" id="KW-0648">Protein biosynthesis</keyword>
<sequence>MPDLLLELLSEEIPARMQARAAEDLRRLVTEALVAAGLTYAGAGAFATPRRLTLAVEGLTGRSPDTREERKGPRADAPEKAIEGFLRSTGLTREQLEVRDDKKGQVLFAVMERPGRAASDIIAEVVPQVVRSFPWPKSMRWGSGSLRWVRPLHSILCILSDEAGAQVVPFDVDGIAAGDSTVGHRFMAPERFAVISFEDYELKLARAHVMLNPETRADKIRHDAEQMAFAQGLEVVEDKGLLAEVAGLVEWPVVLIGDIGEDFLDLPPEVLRTSMKEHQKFFSVRNPNTGRIEKFVTVANRETADQGATILHGNDKVLAARLSDAKFFWENDLRTIRDKGMEGMAAPLANVTFHARLGTQAERIARIEALAREIARQVGADESEAGKAAQVVKADLASEMVYEFPELQGIMGGYYAREAKLSDAVAKACAAHYQPLGPSDDVPTEPVSVAVALADKIDMLTCFWAIYEKPTGSGDPYALRRAALGVIRILLANRTRMRLKAILSSIYREGSLNNFYGFGLNLERFGDLSRGYEGQKGMDLVENLPPYVTFAYHELVYSSEVEDGLRTLKINPKYSKGENIEVPDEYYSSVEQFDRLSALEPVSAGEAAGMSDDGLALLSSLEERFSADLISFFADRLKVHLRGEGIRHDVIDACFQLGGQDDLVLLVNRVRALQAFLDTDNGANLLAGYKRAANILAQEEKKDGVEYSLDPQPQLAETGEERALFDALDIAEARIAPALQAEDFAAAMAAMAGLRAPIDAFFDNVMVNADSDMVRRNRLCLLNRIRAVMNRVAILSVIEG</sequence>
<feature type="region of interest" description="Disordered" evidence="12">
    <location>
        <begin position="58"/>
        <end position="79"/>
    </location>
</feature>
<dbReference type="GO" id="GO:0006420">
    <property type="term" value="P:arginyl-tRNA aminoacylation"/>
    <property type="evidence" value="ECO:0007669"/>
    <property type="project" value="InterPro"/>
</dbReference>
<dbReference type="GO" id="GO:0005829">
    <property type="term" value="C:cytosol"/>
    <property type="evidence" value="ECO:0007669"/>
    <property type="project" value="TreeGrafter"/>
</dbReference>
<gene>
    <name evidence="11" type="primary">glyS</name>
    <name evidence="14" type="ORF">GE300_10805</name>
</gene>
<dbReference type="InterPro" id="IPR006194">
    <property type="entry name" value="Gly-tRNA-synth_heterodimer"/>
</dbReference>
<dbReference type="AlphaFoldDB" id="A0A6L5Z1B4"/>
<dbReference type="HAMAP" id="MF_00255">
    <property type="entry name" value="Gly_tRNA_synth_beta"/>
    <property type="match status" value="1"/>
</dbReference>
<dbReference type="SUPFAM" id="SSF109604">
    <property type="entry name" value="HD-domain/PDEase-like"/>
    <property type="match status" value="1"/>
</dbReference>
<dbReference type="GO" id="GO:0004820">
    <property type="term" value="F:glycine-tRNA ligase activity"/>
    <property type="evidence" value="ECO:0007669"/>
    <property type="project" value="UniProtKB-UniRule"/>
</dbReference>
<comment type="caution">
    <text evidence="14">The sequence shown here is derived from an EMBL/GenBank/DDBJ whole genome shotgun (WGS) entry which is preliminary data.</text>
</comment>
<evidence type="ECO:0000256" key="2">
    <source>
        <dbReference type="ARBA" id="ARBA00008226"/>
    </source>
</evidence>
<comment type="similarity">
    <text evidence="2 11">Belongs to the class-II aminoacyl-tRNA synthetase family.</text>
</comment>
<keyword evidence="4 11" id="KW-0963">Cytoplasm</keyword>
<dbReference type="PANTHER" id="PTHR30075:SF2">
    <property type="entry name" value="GLYCINE--TRNA LIGASE, CHLOROPLASTIC_MITOCHONDRIAL 2"/>
    <property type="match status" value="1"/>
</dbReference>
<dbReference type="PANTHER" id="PTHR30075">
    <property type="entry name" value="GLYCYL-TRNA SYNTHETASE"/>
    <property type="match status" value="1"/>
</dbReference>
<comment type="subcellular location">
    <subcellularLocation>
        <location evidence="1 11">Cytoplasm</location>
    </subcellularLocation>
</comment>
<keyword evidence="5 11" id="KW-0436">Ligase</keyword>
<keyword evidence="7 11" id="KW-0067">ATP-binding</keyword>
<dbReference type="EMBL" id="WIND01000007">
    <property type="protein sequence ID" value="MSU90099.1"/>
    <property type="molecule type" value="Genomic_DNA"/>
</dbReference>
<evidence type="ECO:0000256" key="9">
    <source>
        <dbReference type="ARBA" id="ARBA00023146"/>
    </source>
</evidence>
<evidence type="ECO:0000256" key="10">
    <source>
        <dbReference type="ARBA" id="ARBA00047937"/>
    </source>
</evidence>
<reference evidence="14 15" key="1">
    <citation type="submission" date="2019-10" db="EMBL/GenBank/DDBJ databases">
        <title>Cognatihalovulum marinum gen. nov. sp. nov., a new member of the family Rhodobacteraceae isolated from deep seawater of the Northwest Indian Ocean.</title>
        <authorList>
            <person name="Ruan C."/>
            <person name="Wang J."/>
            <person name="Zheng X."/>
            <person name="Song L."/>
            <person name="Zhu Y."/>
            <person name="Huang Y."/>
            <person name="Lu Z."/>
            <person name="Du W."/>
            <person name="Huang L."/>
            <person name="Dai X."/>
        </authorList>
    </citation>
    <scope>NUCLEOTIDE SEQUENCE [LARGE SCALE GENOMIC DNA]</scope>
    <source>
        <strain evidence="14 15">2CG4</strain>
    </source>
</reference>
<dbReference type="RefSeq" id="WP_154446591.1">
    <property type="nucleotide sequence ID" value="NZ_WIND01000007.1"/>
</dbReference>
<feature type="domain" description="DALR anticodon binding" evidence="13">
    <location>
        <begin position="687"/>
        <end position="791"/>
    </location>
</feature>
<dbReference type="Pfam" id="PF05746">
    <property type="entry name" value="DALR_1"/>
    <property type="match status" value="1"/>
</dbReference>
<evidence type="ECO:0000256" key="8">
    <source>
        <dbReference type="ARBA" id="ARBA00022917"/>
    </source>
</evidence>
<dbReference type="Proteomes" id="UP000474957">
    <property type="component" value="Unassembled WGS sequence"/>
</dbReference>
<comment type="catalytic activity">
    <reaction evidence="10 11">
        <text>tRNA(Gly) + glycine + ATP = glycyl-tRNA(Gly) + AMP + diphosphate</text>
        <dbReference type="Rhea" id="RHEA:16013"/>
        <dbReference type="Rhea" id="RHEA-COMP:9664"/>
        <dbReference type="Rhea" id="RHEA-COMP:9683"/>
        <dbReference type="ChEBI" id="CHEBI:30616"/>
        <dbReference type="ChEBI" id="CHEBI:33019"/>
        <dbReference type="ChEBI" id="CHEBI:57305"/>
        <dbReference type="ChEBI" id="CHEBI:78442"/>
        <dbReference type="ChEBI" id="CHEBI:78522"/>
        <dbReference type="ChEBI" id="CHEBI:456215"/>
        <dbReference type="EC" id="6.1.1.14"/>
    </reaction>
</comment>
<keyword evidence="9 11" id="KW-0030">Aminoacyl-tRNA synthetase</keyword>
<dbReference type="PRINTS" id="PR01045">
    <property type="entry name" value="TRNASYNTHGB"/>
</dbReference>
<evidence type="ECO:0000256" key="11">
    <source>
        <dbReference type="HAMAP-Rule" id="MF_00255"/>
    </source>
</evidence>
<evidence type="ECO:0000256" key="7">
    <source>
        <dbReference type="ARBA" id="ARBA00022840"/>
    </source>
</evidence>
<evidence type="ECO:0000313" key="14">
    <source>
        <dbReference type="EMBL" id="MSU90099.1"/>
    </source>
</evidence>
<name>A0A6L5Z1B4_9RHOB</name>
<dbReference type="Pfam" id="PF02092">
    <property type="entry name" value="tRNA_synt_2f"/>
    <property type="match status" value="1"/>
</dbReference>
<feature type="compositionally biased region" description="Basic and acidic residues" evidence="12">
    <location>
        <begin position="64"/>
        <end position="79"/>
    </location>
</feature>
<dbReference type="PROSITE" id="PS50861">
    <property type="entry name" value="AA_TRNA_LIGASE_II_GLYAB"/>
    <property type="match status" value="1"/>
</dbReference>
<dbReference type="EC" id="6.1.1.14" evidence="11"/>
<dbReference type="InterPro" id="IPR015944">
    <property type="entry name" value="Gly-tRNA-synth_bsu"/>
</dbReference>
<accession>A0A6L5Z1B4</accession>
<comment type="subunit">
    <text evidence="3 11">Tetramer of two alpha and two beta subunits.</text>
</comment>
<evidence type="ECO:0000256" key="3">
    <source>
        <dbReference type="ARBA" id="ARBA00011209"/>
    </source>
</evidence>
<evidence type="ECO:0000256" key="5">
    <source>
        <dbReference type="ARBA" id="ARBA00022598"/>
    </source>
</evidence>
<dbReference type="GO" id="GO:0004814">
    <property type="term" value="F:arginine-tRNA ligase activity"/>
    <property type="evidence" value="ECO:0007669"/>
    <property type="project" value="InterPro"/>
</dbReference>
<evidence type="ECO:0000256" key="1">
    <source>
        <dbReference type="ARBA" id="ARBA00004496"/>
    </source>
</evidence>
<evidence type="ECO:0000259" key="13">
    <source>
        <dbReference type="Pfam" id="PF05746"/>
    </source>
</evidence>
<dbReference type="NCBIfam" id="TIGR00211">
    <property type="entry name" value="glyS"/>
    <property type="match status" value="1"/>
</dbReference>
<dbReference type="GO" id="GO:0005524">
    <property type="term" value="F:ATP binding"/>
    <property type="evidence" value="ECO:0007669"/>
    <property type="project" value="UniProtKB-UniRule"/>
</dbReference>